<accession>A0A1A9WDA3</accession>
<evidence type="ECO:0000313" key="1">
    <source>
        <dbReference type="EnsemblMetazoa" id="GBRI015417-PA"/>
    </source>
</evidence>
<protein>
    <submittedName>
        <fullName evidence="1">Uncharacterized protein</fullName>
    </submittedName>
</protein>
<evidence type="ECO:0000313" key="2">
    <source>
        <dbReference type="Proteomes" id="UP000091820"/>
    </source>
</evidence>
<dbReference type="AlphaFoldDB" id="A0A1A9WDA3"/>
<reference evidence="2" key="1">
    <citation type="submission" date="2014-03" db="EMBL/GenBank/DDBJ databases">
        <authorList>
            <person name="Aksoy S."/>
            <person name="Warren W."/>
            <person name="Wilson R.K."/>
        </authorList>
    </citation>
    <scope>NUCLEOTIDE SEQUENCE [LARGE SCALE GENOMIC DNA]</scope>
    <source>
        <strain evidence="2">IAEA</strain>
    </source>
</reference>
<organism evidence="1 2">
    <name type="scientific">Glossina brevipalpis</name>
    <dbReference type="NCBI Taxonomy" id="37001"/>
    <lineage>
        <taxon>Eukaryota</taxon>
        <taxon>Metazoa</taxon>
        <taxon>Ecdysozoa</taxon>
        <taxon>Arthropoda</taxon>
        <taxon>Hexapoda</taxon>
        <taxon>Insecta</taxon>
        <taxon>Pterygota</taxon>
        <taxon>Neoptera</taxon>
        <taxon>Endopterygota</taxon>
        <taxon>Diptera</taxon>
        <taxon>Brachycera</taxon>
        <taxon>Muscomorpha</taxon>
        <taxon>Hippoboscoidea</taxon>
        <taxon>Glossinidae</taxon>
        <taxon>Glossina</taxon>
    </lineage>
</organism>
<proteinExistence type="predicted"/>
<dbReference type="VEuPathDB" id="VectorBase:GBRI015417"/>
<name>A0A1A9WDA3_9MUSC</name>
<keyword evidence="2" id="KW-1185">Reference proteome</keyword>
<sequence length="62" mass="6798">MKPQQQIGSCVEAVKLGQNDYTATTTATVNINVMWMACDFHSMQSLELDIRCSLACAFPAVD</sequence>
<dbReference type="Proteomes" id="UP000091820">
    <property type="component" value="Unassembled WGS sequence"/>
</dbReference>
<reference evidence="1" key="2">
    <citation type="submission" date="2020-05" db="UniProtKB">
        <authorList>
            <consortium name="EnsemblMetazoa"/>
        </authorList>
    </citation>
    <scope>IDENTIFICATION</scope>
    <source>
        <strain evidence="1">IAEA</strain>
    </source>
</reference>
<dbReference type="EnsemblMetazoa" id="GBRI015417-RA">
    <property type="protein sequence ID" value="GBRI015417-PA"/>
    <property type="gene ID" value="GBRI015417"/>
</dbReference>